<sequence>MKVLPSSAWSKADIGRFLDQAITPMRISCCDNDGFPIICSMWFVHKDGALWAASHRNSYIVKVLKKSPKIGFEIATNEYPYHGVRGKATVTLLNDSVENVLETVIDRYLQGSNRSLSNWLLSRKNDEYALKISPQSITSWDFSNRMEGRK</sequence>
<reference evidence="1 2" key="1">
    <citation type="submission" date="2020-04" db="EMBL/GenBank/DDBJ databases">
        <authorList>
            <person name="Yoon J."/>
        </authorList>
    </citation>
    <scope>NUCLEOTIDE SEQUENCE [LARGE SCALE GENOMIC DNA]</scope>
    <source>
        <strain evidence="1 2">KMU-166</strain>
    </source>
</reference>
<organism evidence="1 2">
    <name type="scientific">Spongiibacter thalassae</name>
    <dbReference type="NCBI Taxonomy" id="2721624"/>
    <lineage>
        <taxon>Bacteria</taxon>
        <taxon>Pseudomonadati</taxon>
        <taxon>Pseudomonadota</taxon>
        <taxon>Gammaproteobacteria</taxon>
        <taxon>Cellvibrionales</taxon>
        <taxon>Spongiibacteraceae</taxon>
        <taxon>Spongiibacter</taxon>
    </lineage>
</organism>
<gene>
    <name evidence="1" type="ORF">HCU74_06230</name>
</gene>
<keyword evidence="2" id="KW-1185">Reference proteome</keyword>
<proteinExistence type="predicted"/>
<evidence type="ECO:0008006" key="3">
    <source>
        <dbReference type="Google" id="ProtNLM"/>
    </source>
</evidence>
<accession>A0ABX1GEV5</accession>
<dbReference type="RefSeq" id="WP_168449549.1">
    <property type="nucleotide sequence ID" value="NZ_JAAWWK010000002.1"/>
</dbReference>
<protein>
    <recommendedName>
        <fullName evidence="3">Pyridoxamine 5'-phosphate oxidase</fullName>
    </recommendedName>
</protein>
<dbReference type="InterPro" id="IPR012349">
    <property type="entry name" value="Split_barrel_FMN-bd"/>
</dbReference>
<evidence type="ECO:0000313" key="1">
    <source>
        <dbReference type="EMBL" id="NKI17017.1"/>
    </source>
</evidence>
<evidence type="ECO:0000313" key="2">
    <source>
        <dbReference type="Proteomes" id="UP000765845"/>
    </source>
</evidence>
<dbReference type="SUPFAM" id="SSF50475">
    <property type="entry name" value="FMN-binding split barrel"/>
    <property type="match status" value="1"/>
</dbReference>
<comment type="caution">
    <text evidence="1">The sequence shown here is derived from an EMBL/GenBank/DDBJ whole genome shotgun (WGS) entry which is preliminary data.</text>
</comment>
<dbReference type="Proteomes" id="UP000765845">
    <property type="component" value="Unassembled WGS sequence"/>
</dbReference>
<dbReference type="Gene3D" id="2.30.110.10">
    <property type="entry name" value="Electron Transport, Fmn-binding Protein, Chain A"/>
    <property type="match status" value="1"/>
</dbReference>
<name>A0ABX1GEV5_9GAMM</name>
<dbReference type="EMBL" id="JAAWWK010000002">
    <property type="protein sequence ID" value="NKI17017.1"/>
    <property type="molecule type" value="Genomic_DNA"/>
</dbReference>